<evidence type="ECO:0008006" key="4">
    <source>
        <dbReference type="Google" id="ProtNLM"/>
    </source>
</evidence>
<dbReference type="EMBL" id="JBHRTR010000029">
    <property type="protein sequence ID" value="MFC3228930.1"/>
    <property type="molecule type" value="Genomic_DNA"/>
</dbReference>
<protein>
    <recommendedName>
        <fullName evidence="4">Nicotinamide riboside transporter PnuC</fullName>
    </recommendedName>
</protein>
<keyword evidence="3" id="KW-1185">Reference proteome</keyword>
<evidence type="ECO:0000313" key="2">
    <source>
        <dbReference type="EMBL" id="MFC3228930.1"/>
    </source>
</evidence>
<evidence type="ECO:0000256" key="1">
    <source>
        <dbReference type="SAM" id="Phobius"/>
    </source>
</evidence>
<evidence type="ECO:0000313" key="3">
    <source>
        <dbReference type="Proteomes" id="UP001595528"/>
    </source>
</evidence>
<feature type="transmembrane region" description="Helical" evidence="1">
    <location>
        <begin position="30"/>
        <end position="51"/>
    </location>
</feature>
<reference evidence="3" key="1">
    <citation type="journal article" date="2019" name="Int. J. Syst. Evol. Microbiol.">
        <title>The Global Catalogue of Microorganisms (GCM) 10K type strain sequencing project: providing services to taxonomists for standard genome sequencing and annotation.</title>
        <authorList>
            <consortium name="The Broad Institute Genomics Platform"/>
            <consortium name="The Broad Institute Genome Sequencing Center for Infectious Disease"/>
            <person name="Wu L."/>
            <person name="Ma J."/>
        </authorList>
    </citation>
    <scope>NUCLEOTIDE SEQUENCE [LARGE SCALE GENOMIC DNA]</scope>
    <source>
        <strain evidence="3">KCTC 42964</strain>
    </source>
</reference>
<feature type="transmembrane region" description="Helical" evidence="1">
    <location>
        <begin position="57"/>
        <end position="76"/>
    </location>
</feature>
<proteinExistence type="predicted"/>
<sequence length="97" mass="10300">MELLEILQWGACISGTIAAIMVASRISDRITGYGFAVFTLSSVLWVSSGLMDATYSLAVQNGVLFAINVWGVWRWLISDSMAARRGAAGQAPSADSA</sequence>
<keyword evidence="1" id="KW-1133">Transmembrane helix</keyword>
<organism evidence="2 3">
    <name type="scientific">Marinibaculum pumilum</name>
    <dbReference type="NCBI Taxonomy" id="1766165"/>
    <lineage>
        <taxon>Bacteria</taxon>
        <taxon>Pseudomonadati</taxon>
        <taxon>Pseudomonadota</taxon>
        <taxon>Alphaproteobacteria</taxon>
        <taxon>Rhodospirillales</taxon>
        <taxon>Rhodospirillaceae</taxon>
        <taxon>Marinibaculum</taxon>
    </lineage>
</organism>
<comment type="caution">
    <text evidence="2">The sequence shown here is derived from an EMBL/GenBank/DDBJ whole genome shotgun (WGS) entry which is preliminary data.</text>
</comment>
<dbReference type="Proteomes" id="UP001595528">
    <property type="component" value="Unassembled WGS sequence"/>
</dbReference>
<keyword evidence="1" id="KW-0812">Transmembrane</keyword>
<accession>A0ABV7L3I3</accession>
<name>A0ABV7L3I3_9PROT</name>
<gene>
    <name evidence="2" type="ORF">ACFOGJ_16925</name>
</gene>
<keyword evidence="1" id="KW-0472">Membrane</keyword>
<feature type="transmembrane region" description="Helical" evidence="1">
    <location>
        <begin position="6"/>
        <end position="23"/>
    </location>
</feature>
<dbReference type="RefSeq" id="WP_379902565.1">
    <property type="nucleotide sequence ID" value="NZ_JBHRTR010000029.1"/>
</dbReference>